<organism evidence="1 3">
    <name type="scientific">Didymodactylos carnosus</name>
    <dbReference type="NCBI Taxonomy" id="1234261"/>
    <lineage>
        <taxon>Eukaryota</taxon>
        <taxon>Metazoa</taxon>
        <taxon>Spiralia</taxon>
        <taxon>Gnathifera</taxon>
        <taxon>Rotifera</taxon>
        <taxon>Eurotatoria</taxon>
        <taxon>Bdelloidea</taxon>
        <taxon>Philodinida</taxon>
        <taxon>Philodinidae</taxon>
        <taxon>Didymodactylos</taxon>
    </lineage>
</organism>
<proteinExistence type="predicted"/>
<feature type="non-terminal residue" evidence="1">
    <location>
        <position position="449"/>
    </location>
</feature>
<evidence type="ECO:0000313" key="2">
    <source>
        <dbReference type="EMBL" id="CAF4433337.1"/>
    </source>
</evidence>
<name>A0A815YGF0_9BILA</name>
<accession>A0A815YGF0</accession>
<feature type="non-terminal residue" evidence="1">
    <location>
        <position position="1"/>
    </location>
</feature>
<gene>
    <name evidence="1" type="ORF">GPM918_LOCUS40344</name>
    <name evidence="2" type="ORF">SRO942_LOCUS41280</name>
</gene>
<evidence type="ECO:0000313" key="3">
    <source>
        <dbReference type="Proteomes" id="UP000663829"/>
    </source>
</evidence>
<sequence length="449" mass="53009">LTPEDELHDQDEYQYSQQEQQNIENIASRINLPSTVYLDVHHYTQLTLKSKATIEQNPSDIRQCVLRRILSKLIQLVSPESLALKLPTFQDNLSRWLCYTYFYDQEHFTLENFIHLLTSENDDEDYNNNEEISSITTKVTIYTRTSSYITGLNKQSKQDLFENNVDVLNLATIENSLDLEEQFYFYENDEEKNVLLIVIGSHQRQHIPFVRELIDKIEYNYNHILQHFKRKHFIMLLHSPPTELYHQSCFPSIFLNNWDIYFFDTCAPGTSFHLQKMLQVLCSSPQQQQIKNNEGLLCDFNLLFDDSLWQFCSCLQIFTQDLPPTLDNCKNFYKRDLNIAKRVQCLNNTMKKCIKLQQFIVNTYHERLSSKNIYSMIYETAKQIVCGKKFLGLVDSISKEIHDSFTHFVSSILIYLVNDYGLETLSRTSSLTKNYEMMLNLIDYSFINE</sequence>
<dbReference type="EMBL" id="CAJNOQ010029715">
    <property type="protein sequence ID" value="CAF1570178.1"/>
    <property type="molecule type" value="Genomic_DNA"/>
</dbReference>
<reference evidence="1" key="1">
    <citation type="submission" date="2021-02" db="EMBL/GenBank/DDBJ databases">
        <authorList>
            <person name="Nowell W R."/>
        </authorList>
    </citation>
    <scope>NUCLEOTIDE SEQUENCE</scope>
</reference>
<comment type="caution">
    <text evidence="1">The sequence shown here is derived from an EMBL/GenBank/DDBJ whole genome shotgun (WGS) entry which is preliminary data.</text>
</comment>
<dbReference type="EMBL" id="CAJOBC010095540">
    <property type="protein sequence ID" value="CAF4433337.1"/>
    <property type="molecule type" value="Genomic_DNA"/>
</dbReference>
<dbReference type="AlphaFoldDB" id="A0A815YGF0"/>
<dbReference type="Proteomes" id="UP000663829">
    <property type="component" value="Unassembled WGS sequence"/>
</dbReference>
<keyword evidence="3" id="KW-1185">Reference proteome</keyword>
<evidence type="ECO:0000313" key="1">
    <source>
        <dbReference type="EMBL" id="CAF1570178.1"/>
    </source>
</evidence>
<dbReference type="OrthoDB" id="10046755at2759"/>
<dbReference type="Proteomes" id="UP000681722">
    <property type="component" value="Unassembled WGS sequence"/>
</dbReference>
<protein>
    <submittedName>
        <fullName evidence="1">Uncharacterized protein</fullName>
    </submittedName>
</protein>